<feature type="domain" description="Methyltransferase type 11" evidence="3">
    <location>
        <begin position="228"/>
        <end position="324"/>
    </location>
</feature>
<keyword evidence="1" id="KW-0808">Transferase</keyword>
<gene>
    <name evidence="4" type="ORF">VSDG_08363</name>
</gene>
<dbReference type="InterPro" id="IPR050447">
    <property type="entry name" value="Erg6_SMT_methyltransf"/>
</dbReference>
<dbReference type="GO" id="GO:0006696">
    <property type="term" value="P:ergosterol biosynthetic process"/>
    <property type="evidence" value="ECO:0007669"/>
    <property type="project" value="TreeGrafter"/>
</dbReference>
<dbReference type="Proteomes" id="UP000284375">
    <property type="component" value="Unassembled WGS sequence"/>
</dbReference>
<dbReference type="CDD" id="cd02440">
    <property type="entry name" value="AdoMet_MTases"/>
    <property type="match status" value="1"/>
</dbReference>
<feature type="compositionally biased region" description="Low complexity" evidence="2">
    <location>
        <begin position="20"/>
        <end position="33"/>
    </location>
</feature>
<dbReference type="GO" id="GO:0005783">
    <property type="term" value="C:endoplasmic reticulum"/>
    <property type="evidence" value="ECO:0007669"/>
    <property type="project" value="TreeGrafter"/>
</dbReference>
<feature type="region of interest" description="Disordered" evidence="2">
    <location>
        <begin position="1"/>
        <end position="116"/>
    </location>
</feature>
<dbReference type="PANTHER" id="PTHR44068:SF4">
    <property type="entry name" value="S-ADENOSYL-METHIONINE-STEROL-C-METHYLTRANSFERAS (AFU_ORTHOLOGUE AFUA_4G09190)"/>
    <property type="match status" value="1"/>
</dbReference>
<evidence type="ECO:0000313" key="5">
    <source>
        <dbReference type="Proteomes" id="UP000284375"/>
    </source>
</evidence>
<organism evidence="4 5">
    <name type="scientific">Cytospora chrysosperma</name>
    <name type="common">Cytospora canker fungus</name>
    <name type="synonym">Sphaeria chrysosperma</name>
    <dbReference type="NCBI Taxonomy" id="252740"/>
    <lineage>
        <taxon>Eukaryota</taxon>
        <taxon>Fungi</taxon>
        <taxon>Dikarya</taxon>
        <taxon>Ascomycota</taxon>
        <taxon>Pezizomycotina</taxon>
        <taxon>Sordariomycetes</taxon>
        <taxon>Sordariomycetidae</taxon>
        <taxon>Diaporthales</taxon>
        <taxon>Cytosporaceae</taxon>
        <taxon>Cytospora</taxon>
    </lineage>
</organism>
<reference evidence="4 5" key="1">
    <citation type="submission" date="2015-09" db="EMBL/GenBank/DDBJ databases">
        <title>Host preference determinants of Valsa canker pathogens revealed by comparative genomics.</title>
        <authorList>
            <person name="Yin Z."/>
            <person name="Huang L."/>
        </authorList>
    </citation>
    <scope>NUCLEOTIDE SEQUENCE [LARGE SCALE GENOMIC DNA]</scope>
    <source>
        <strain evidence="4 5">YSFL</strain>
    </source>
</reference>
<feature type="compositionally biased region" description="Basic and acidic residues" evidence="2">
    <location>
        <begin position="100"/>
        <end position="112"/>
    </location>
</feature>
<dbReference type="Gene3D" id="3.40.50.150">
    <property type="entry name" value="Vaccinia Virus protein VP39"/>
    <property type="match status" value="1"/>
</dbReference>
<proteinExistence type="predicted"/>
<protein>
    <recommendedName>
        <fullName evidence="3">Methyltransferase type 11 domain-containing protein</fullName>
    </recommendedName>
</protein>
<accession>A0A423VGF6</accession>
<comment type="caution">
    <text evidence="4">The sequence shown here is derived from an EMBL/GenBank/DDBJ whole genome shotgun (WGS) entry which is preliminary data.</text>
</comment>
<keyword evidence="5" id="KW-1185">Reference proteome</keyword>
<dbReference type="PANTHER" id="PTHR44068">
    <property type="entry name" value="ZGC:194242"/>
    <property type="match status" value="1"/>
</dbReference>
<dbReference type="InterPro" id="IPR029063">
    <property type="entry name" value="SAM-dependent_MTases_sf"/>
</dbReference>
<evidence type="ECO:0000256" key="2">
    <source>
        <dbReference type="SAM" id="MobiDB-lite"/>
    </source>
</evidence>
<dbReference type="Pfam" id="PF08241">
    <property type="entry name" value="Methyltransf_11"/>
    <property type="match status" value="1"/>
</dbReference>
<feature type="compositionally biased region" description="Polar residues" evidence="2">
    <location>
        <begin position="37"/>
        <end position="48"/>
    </location>
</feature>
<feature type="region of interest" description="Disordered" evidence="2">
    <location>
        <begin position="453"/>
        <end position="476"/>
    </location>
</feature>
<dbReference type="InterPro" id="IPR013216">
    <property type="entry name" value="Methyltransf_11"/>
</dbReference>
<feature type="compositionally biased region" description="Basic residues" evidence="2">
    <location>
        <begin position="82"/>
        <end position="95"/>
    </location>
</feature>
<feature type="compositionally biased region" description="Low complexity" evidence="2">
    <location>
        <begin position="456"/>
        <end position="465"/>
    </location>
</feature>
<dbReference type="OrthoDB" id="540004at2759"/>
<dbReference type="EMBL" id="LJZO01000053">
    <property type="protein sequence ID" value="ROV90023.1"/>
    <property type="molecule type" value="Genomic_DNA"/>
</dbReference>
<feature type="compositionally biased region" description="Basic and acidic residues" evidence="2">
    <location>
        <begin position="49"/>
        <end position="58"/>
    </location>
</feature>
<sequence length="476" mass="52005">MATVAVASTPHTANTAVSMPAQTAASPQATPAPLESPSLTDSGRSSETLTEHEPHNVPRVDAVGKVLPLQPAQAPQNTKPTKSTKRLGPFRRNSKLAKAGPEDHAADADPDRSVSTSRVKTFAKSFKYLCNLTPKQVEDFMASYVIYNLDWENEAQMIDTLGPNYQEKVGDCLKSYYGVLNHLCALGEVEKMYIPPAMDMKVSVRDNQLLYEESIARDLGLKPGMKVLDLGCGRGRVAAHMTKFAGVQVTGVNIDPNSIAQAQAFNDDLGFDNKFVIKDFNDLPLPFEDETFDAFYNIQAFSLVKDLPALFKEINRVLKPGARFSSLDWVKYPAYDDKNPEHAELMRRVKPLIGALGTPTPASFENALTDAGFNVTTSDNASIDTDGLQSPLIDKVDLYFRSMRQVILGLVKLHVLPPHFKTLINRLCLDGKAFVKMDEMRLITTSYRLIAEKPKSAPSSPSTPSVAGEKASAGGA</sequence>
<dbReference type="STRING" id="252740.A0A423VGF6"/>
<evidence type="ECO:0000313" key="4">
    <source>
        <dbReference type="EMBL" id="ROV90023.1"/>
    </source>
</evidence>
<name>A0A423VGF6_CYTCH</name>
<dbReference type="GO" id="GO:0003838">
    <property type="term" value="F:sterol 24-C-methyltransferase activity"/>
    <property type="evidence" value="ECO:0007669"/>
    <property type="project" value="TreeGrafter"/>
</dbReference>
<dbReference type="AlphaFoldDB" id="A0A423VGF6"/>
<evidence type="ECO:0000256" key="1">
    <source>
        <dbReference type="ARBA" id="ARBA00022679"/>
    </source>
</evidence>
<dbReference type="SUPFAM" id="SSF53335">
    <property type="entry name" value="S-adenosyl-L-methionine-dependent methyltransferases"/>
    <property type="match status" value="1"/>
</dbReference>
<evidence type="ECO:0000259" key="3">
    <source>
        <dbReference type="Pfam" id="PF08241"/>
    </source>
</evidence>